<proteinExistence type="predicted"/>
<reference evidence="1" key="1">
    <citation type="journal article" date="2014" name="Front. Microbiol.">
        <title>High frequency of phylogenetically diverse reductive dehalogenase-homologous genes in deep subseafloor sedimentary metagenomes.</title>
        <authorList>
            <person name="Kawai M."/>
            <person name="Futagami T."/>
            <person name="Toyoda A."/>
            <person name="Takaki Y."/>
            <person name="Nishi S."/>
            <person name="Hori S."/>
            <person name="Arai W."/>
            <person name="Tsubouchi T."/>
            <person name="Morono Y."/>
            <person name="Uchiyama I."/>
            <person name="Ito T."/>
            <person name="Fujiyama A."/>
            <person name="Inagaki F."/>
            <person name="Takami H."/>
        </authorList>
    </citation>
    <scope>NUCLEOTIDE SEQUENCE</scope>
    <source>
        <strain evidence="1">Expedition CK06-06</strain>
    </source>
</reference>
<dbReference type="EMBL" id="BARV01006672">
    <property type="protein sequence ID" value="GAI15810.1"/>
    <property type="molecule type" value="Genomic_DNA"/>
</dbReference>
<accession>X1MM80</accession>
<gene>
    <name evidence="1" type="ORF">S06H3_13664</name>
</gene>
<organism evidence="1">
    <name type="scientific">marine sediment metagenome</name>
    <dbReference type="NCBI Taxonomy" id="412755"/>
    <lineage>
        <taxon>unclassified sequences</taxon>
        <taxon>metagenomes</taxon>
        <taxon>ecological metagenomes</taxon>
    </lineage>
</organism>
<name>X1MM80_9ZZZZ</name>
<dbReference type="AlphaFoldDB" id="X1MM80"/>
<comment type="caution">
    <text evidence="1">The sequence shown here is derived from an EMBL/GenBank/DDBJ whole genome shotgun (WGS) entry which is preliminary data.</text>
</comment>
<evidence type="ECO:0000313" key="1">
    <source>
        <dbReference type="EMBL" id="GAI15810.1"/>
    </source>
</evidence>
<protein>
    <submittedName>
        <fullName evidence="1">Uncharacterized protein</fullName>
    </submittedName>
</protein>
<sequence>MKKFVDPKNSLGITSRKGRVVYTRKKHEMGLRDVVRMLERLSINLNIEEMEKNPWMIHALYEIVRTAFYPIWLKAINPGIKKEQKTLKNLLFFFLSPEIIEKIRQILEQVAVEHYVPRYIINAWFRYLKTMWTNIIKMTDCLFACLSTSRQTNKQTKKRRKNG</sequence>